<evidence type="ECO:0000259" key="1">
    <source>
        <dbReference type="PROSITE" id="PS51462"/>
    </source>
</evidence>
<accession>M1NNI3</accession>
<dbReference type="SUPFAM" id="SSF55811">
    <property type="entry name" value="Nudix"/>
    <property type="match status" value="1"/>
</dbReference>
<protein>
    <submittedName>
        <fullName evidence="2">Hydrolase</fullName>
    </submittedName>
</protein>
<keyword evidence="2" id="KW-0378">Hydrolase</keyword>
<dbReference type="PROSITE" id="PS51462">
    <property type="entry name" value="NUDIX"/>
    <property type="match status" value="1"/>
</dbReference>
<sequence length="156" mass="18337">MICGAALMDRDNRLCIVKEKKSGLWGLPKGHKSSEDITTYACARRKVRQELLLDIEDKEFDCCEMQGVKFGKYNIFIIKTDIVFTKIDTRISRNLSEIHWLPLNFILKDSQINPDKYNKSIHVLQDFCLEKNHVFFKVIFRDCVRYETNQIGFNPK</sequence>
<dbReference type="InterPro" id="IPR015797">
    <property type="entry name" value="NUDIX_hydrolase-like_dom_sf"/>
</dbReference>
<dbReference type="Gene3D" id="3.90.79.10">
    <property type="entry name" value="Nucleoside Triphosphate Pyrophosphohydrolase"/>
    <property type="match status" value="1"/>
</dbReference>
<dbReference type="GO" id="GO:0016787">
    <property type="term" value="F:hydrolase activity"/>
    <property type="evidence" value="ECO:0007669"/>
    <property type="project" value="UniProtKB-KW"/>
</dbReference>
<reference evidence="2 3" key="1">
    <citation type="submission" date="2012-10" db="EMBL/GenBank/DDBJ databases">
        <title>Complete genome sequence of Moumouvirus goulette.</title>
        <authorList>
            <person name="Fournous G."/>
            <person name="Bougalmi M."/>
            <person name="Colson P."/>
        </authorList>
    </citation>
    <scope>NUCLEOTIDE SEQUENCE [LARGE SCALE GENOMIC DNA]</scope>
</reference>
<dbReference type="Proteomes" id="UP000241071">
    <property type="component" value="Segment"/>
</dbReference>
<feature type="domain" description="Nudix hydrolase" evidence="1">
    <location>
        <begin position="1"/>
        <end position="125"/>
    </location>
</feature>
<evidence type="ECO:0000313" key="3">
    <source>
        <dbReference type="Proteomes" id="UP000241071"/>
    </source>
</evidence>
<proteinExistence type="predicted"/>
<name>M1NNI3_9VIRU</name>
<gene>
    <name evidence="2" type="ORF">glt_00815</name>
</gene>
<keyword evidence="3" id="KW-1185">Reference proteome</keyword>
<dbReference type="EMBL" id="KC008572">
    <property type="protein sequence ID" value="AGF85620.1"/>
    <property type="molecule type" value="Genomic_DNA"/>
</dbReference>
<organism evidence="2 3">
    <name type="scientific">Moumouvirus goulette</name>
    <dbReference type="NCBI Taxonomy" id="1247379"/>
    <lineage>
        <taxon>Viruses</taxon>
        <taxon>Varidnaviria</taxon>
        <taxon>Bamfordvirae</taxon>
        <taxon>Nucleocytoviricota</taxon>
        <taxon>Megaviricetes</taxon>
        <taxon>Imitervirales</taxon>
        <taxon>Mimiviridae</taxon>
        <taxon>Megamimivirinae</taxon>
        <taxon>Moumouvirus</taxon>
        <taxon>Moumouvirus goulettemassiliense</taxon>
    </lineage>
</organism>
<dbReference type="InterPro" id="IPR000086">
    <property type="entry name" value="NUDIX_hydrolase_dom"/>
</dbReference>
<evidence type="ECO:0000313" key="2">
    <source>
        <dbReference type="EMBL" id="AGF85620.1"/>
    </source>
</evidence>
<dbReference type="Pfam" id="PF00293">
    <property type="entry name" value="NUDIX"/>
    <property type="match status" value="1"/>
</dbReference>